<feature type="region of interest" description="Disordered" evidence="1">
    <location>
        <begin position="228"/>
        <end position="251"/>
    </location>
</feature>
<keyword evidence="2" id="KW-1133">Transmembrane helix</keyword>
<keyword evidence="2" id="KW-0472">Membrane</keyword>
<organism evidence="3 4">
    <name type="scientific">Streptomyces yaizuensis</name>
    <dbReference type="NCBI Taxonomy" id="2989713"/>
    <lineage>
        <taxon>Bacteria</taxon>
        <taxon>Bacillati</taxon>
        <taxon>Actinomycetota</taxon>
        <taxon>Actinomycetes</taxon>
        <taxon>Kitasatosporales</taxon>
        <taxon>Streptomycetaceae</taxon>
        <taxon>Streptomyces</taxon>
    </lineage>
</organism>
<evidence type="ECO:0000256" key="2">
    <source>
        <dbReference type="SAM" id="Phobius"/>
    </source>
</evidence>
<feature type="transmembrane region" description="Helical" evidence="2">
    <location>
        <begin position="267"/>
        <end position="289"/>
    </location>
</feature>
<evidence type="ECO:0000256" key="1">
    <source>
        <dbReference type="SAM" id="MobiDB-lite"/>
    </source>
</evidence>
<feature type="transmembrane region" description="Helical" evidence="2">
    <location>
        <begin position="125"/>
        <end position="146"/>
    </location>
</feature>
<feature type="compositionally biased region" description="Low complexity" evidence="1">
    <location>
        <begin position="26"/>
        <end position="41"/>
    </location>
</feature>
<keyword evidence="4" id="KW-1185">Reference proteome</keyword>
<evidence type="ECO:0000313" key="4">
    <source>
        <dbReference type="Proteomes" id="UP001291653"/>
    </source>
</evidence>
<name>A0ABQ5P110_9ACTN</name>
<evidence type="ECO:0008006" key="5">
    <source>
        <dbReference type="Google" id="ProtNLM"/>
    </source>
</evidence>
<accession>A0ABQ5P110</accession>
<evidence type="ECO:0000313" key="3">
    <source>
        <dbReference type="EMBL" id="GLF96270.1"/>
    </source>
</evidence>
<reference evidence="3 4" key="1">
    <citation type="submission" date="2022-10" db="EMBL/GenBank/DDBJ databases">
        <title>Draft genome sequence of Streptomyces sp. YSPA8.</title>
        <authorList>
            <person name="Moriuchi R."/>
            <person name="Dohra H."/>
            <person name="Yamamura H."/>
            <person name="Kodani S."/>
        </authorList>
    </citation>
    <scope>NUCLEOTIDE SEQUENCE [LARGE SCALE GENOMIC DNA]</scope>
    <source>
        <strain evidence="3 4">YSPA8</strain>
    </source>
</reference>
<sequence length="366" mass="38352">MSDRSTSMSRSGDSGPIPGPAGTLDPNGDPAGAAGSPGPAAHRATPRPTVGHALADWLHWHRPLLATAALTAAIAVFCVVGLIVDERTVTNAPVWLKPLKFSVSFALYTLSLAWMLSLSSRARRTGWWAGTAVAAAVVVEMVLLLIQVVRGRRSHFNQETPFDETIWSLMGNTIVVLWVASLVVAVLLLRSPLTDRAGAWALRLGSLIALGGAALGFLMTLPTAEQDEAAARGEEPTTVGGHSVGVPDGGPSMPLTDWSTTGGDLRIPHFVGMHALQLLPLFAFALVLLAGRLPRLRDETVGVRLVITVAAGYAGLVALTTWQALRGQPLTEPDGATLGTLAALIAATAAGVWFSLRGRSARRSTV</sequence>
<gene>
    <name evidence="3" type="ORF">SYYSPA8_18255</name>
</gene>
<dbReference type="EMBL" id="BSBI01000007">
    <property type="protein sequence ID" value="GLF96270.1"/>
    <property type="molecule type" value="Genomic_DNA"/>
</dbReference>
<feature type="transmembrane region" description="Helical" evidence="2">
    <location>
        <begin position="64"/>
        <end position="84"/>
    </location>
</feature>
<comment type="caution">
    <text evidence="3">The sequence shown here is derived from an EMBL/GenBank/DDBJ whole genome shotgun (WGS) entry which is preliminary data.</text>
</comment>
<feature type="transmembrane region" description="Helical" evidence="2">
    <location>
        <begin position="301"/>
        <end position="324"/>
    </location>
</feature>
<feature type="transmembrane region" description="Helical" evidence="2">
    <location>
        <begin position="201"/>
        <end position="221"/>
    </location>
</feature>
<feature type="region of interest" description="Disordered" evidence="1">
    <location>
        <begin position="1"/>
        <end position="46"/>
    </location>
</feature>
<proteinExistence type="predicted"/>
<feature type="transmembrane region" description="Helical" evidence="2">
    <location>
        <begin position="99"/>
        <end position="118"/>
    </location>
</feature>
<dbReference type="Proteomes" id="UP001291653">
    <property type="component" value="Unassembled WGS sequence"/>
</dbReference>
<feature type="transmembrane region" description="Helical" evidence="2">
    <location>
        <begin position="336"/>
        <end position="356"/>
    </location>
</feature>
<feature type="transmembrane region" description="Helical" evidence="2">
    <location>
        <begin position="166"/>
        <end position="189"/>
    </location>
</feature>
<protein>
    <recommendedName>
        <fullName evidence="5">Integral membrane protein</fullName>
    </recommendedName>
</protein>
<dbReference type="RefSeq" id="WP_323448305.1">
    <property type="nucleotide sequence ID" value="NZ_BSBI01000007.1"/>
</dbReference>
<keyword evidence="2" id="KW-0812">Transmembrane</keyword>
<feature type="compositionally biased region" description="Polar residues" evidence="1">
    <location>
        <begin position="1"/>
        <end position="12"/>
    </location>
</feature>